<evidence type="ECO:0000256" key="9">
    <source>
        <dbReference type="SAM" id="MobiDB-lite"/>
    </source>
</evidence>
<dbReference type="CDD" id="cd14014">
    <property type="entry name" value="STKc_PknB_like"/>
    <property type="match status" value="1"/>
</dbReference>
<gene>
    <name evidence="11" type="ORF">KME07_18995</name>
</gene>
<keyword evidence="2 11" id="KW-0723">Serine/threonine-protein kinase</keyword>
<dbReference type="EC" id="2.7.11.1" evidence="1"/>
<keyword evidence="3" id="KW-0808">Transferase</keyword>
<feature type="compositionally biased region" description="Polar residues" evidence="9">
    <location>
        <begin position="374"/>
        <end position="386"/>
    </location>
</feature>
<reference evidence="11" key="1">
    <citation type="submission" date="2021-05" db="EMBL/GenBank/DDBJ databases">
        <authorList>
            <person name="Pietrasiak N."/>
            <person name="Ward R."/>
            <person name="Stajich J.E."/>
            <person name="Kurbessoian T."/>
        </authorList>
    </citation>
    <scope>NUCLEOTIDE SEQUENCE</scope>
    <source>
        <strain evidence="11">GSE-TBD4-15B</strain>
    </source>
</reference>
<keyword evidence="5 11" id="KW-0418">Kinase</keyword>
<dbReference type="PROSITE" id="PS50011">
    <property type="entry name" value="PROTEIN_KINASE_DOM"/>
    <property type="match status" value="1"/>
</dbReference>
<feature type="region of interest" description="Disordered" evidence="9">
    <location>
        <begin position="441"/>
        <end position="462"/>
    </location>
</feature>
<dbReference type="Gene3D" id="2.60.120.380">
    <property type="match status" value="1"/>
</dbReference>
<dbReference type="Pfam" id="PF00069">
    <property type="entry name" value="Pkinase"/>
    <property type="match status" value="1"/>
</dbReference>
<evidence type="ECO:0000256" key="3">
    <source>
        <dbReference type="ARBA" id="ARBA00022679"/>
    </source>
</evidence>
<evidence type="ECO:0000256" key="4">
    <source>
        <dbReference type="ARBA" id="ARBA00022741"/>
    </source>
</evidence>
<accession>A0A951U667</accession>
<keyword evidence="6" id="KW-0067">ATP-binding</keyword>
<sequence length="729" mass="80774">MPLVYCSQNHANAPENRFCAACGERLTQGRISGRESGAIQNRLAGRYQIQRALGQDSFGRTYLAEDLHRFHELCVLKEFAPQVQGTEALQKAEALFEREAGILYQLQHPQIPRFRELFRATLEDQERLFLVQDYVEGSTYRELLEARILDAAIQPPYFSESEIRLLLEQILPVLRYIHGAGVIHRDLSPDNLILRTSDRLPVLIDFGGVKQIAAAATSQYRHSAETSLETGTETGAETGTETLLPTRLGKQGYAPPEQMQQGRVSPQSDLYALAVTALVLITGKRSLDLVDPAGERYPWQQEVLLSPGLTDILTRMLKPQPSARFPSAEDVLLALQLAPVSPSISQSASPLVQPAATRAVPAYNPPVYPAAVSAGSTQEYTQQHTQALPYDSGDPASPPPTQRRFLWLLLLPLLLLPAAAYFWRESWLPLLPVISTAESADPDLASPSPAVEPSLSPSPLSPLERRAQAAEVSYEFLIQLTDASFAQRYPKQVGRSLSDSPEDAKWRQKWADLADEWLSQLTEVLSPEARQKLGRYGEADRSSWKPTINQLYVGSRSLYDLSDAQFLQHFPDWRKNLEAKDFLAQPVGQIWQAIATDQIQALEAGKNLENIEFAAGAFSQKKEDTLAAGEGRVYTANLAAAQILRLNLQAPSQSSLLSIYLPRPTPELPVLLEDSAEVTWVGKLPQSGYYEVVVVNRASQPIRYQLTLAVDNVTSPDKPDQTEAPEAKD</sequence>
<evidence type="ECO:0000256" key="6">
    <source>
        <dbReference type="ARBA" id="ARBA00022840"/>
    </source>
</evidence>
<comment type="caution">
    <text evidence="11">The sequence shown here is derived from an EMBL/GenBank/DDBJ whole genome shotgun (WGS) entry which is preliminary data.</text>
</comment>
<dbReference type="PANTHER" id="PTHR24363:SF0">
    <property type="entry name" value="SERINE_THREONINE KINASE LIKE DOMAIN CONTAINING 1"/>
    <property type="match status" value="1"/>
</dbReference>
<evidence type="ECO:0000256" key="7">
    <source>
        <dbReference type="ARBA" id="ARBA00047899"/>
    </source>
</evidence>
<feature type="compositionally biased region" description="Low complexity" evidence="9">
    <location>
        <begin position="225"/>
        <end position="244"/>
    </location>
</feature>
<dbReference type="InterPro" id="IPR008266">
    <property type="entry name" value="Tyr_kinase_AS"/>
</dbReference>
<dbReference type="SUPFAM" id="SSF56112">
    <property type="entry name" value="Protein kinase-like (PK-like)"/>
    <property type="match status" value="1"/>
</dbReference>
<dbReference type="InterPro" id="IPR011009">
    <property type="entry name" value="Kinase-like_dom_sf"/>
</dbReference>
<dbReference type="Gene3D" id="1.10.510.10">
    <property type="entry name" value="Transferase(Phosphotransferase) domain 1"/>
    <property type="match status" value="1"/>
</dbReference>
<dbReference type="AlphaFoldDB" id="A0A951U667"/>
<evidence type="ECO:0000256" key="2">
    <source>
        <dbReference type="ARBA" id="ARBA00022527"/>
    </source>
</evidence>
<dbReference type="GO" id="GO:0004674">
    <property type="term" value="F:protein serine/threonine kinase activity"/>
    <property type="evidence" value="ECO:0007669"/>
    <property type="project" value="UniProtKB-KW"/>
</dbReference>
<dbReference type="PROSITE" id="PS00109">
    <property type="entry name" value="PROTEIN_KINASE_TYR"/>
    <property type="match status" value="1"/>
</dbReference>
<evidence type="ECO:0000256" key="5">
    <source>
        <dbReference type="ARBA" id="ARBA00022777"/>
    </source>
</evidence>
<feature type="compositionally biased region" description="Low complexity" evidence="9">
    <location>
        <begin position="444"/>
        <end position="462"/>
    </location>
</feature>
<organism evidence="11 12">
    <name type="scientific">Pegethrix bostrychoides GSE-TBD4-15B</name>
    <dbReference type="NCBI Taxonomy" id="2839662"/>
    <lineage>
        <taxon>Bacteria</taxon>
        <taxon>Bacillati</taxon>
        <taxon>Cyanobacteriota</taxon>
        <taxon>Cyanophyceae</taxon>
        <taxon>Oculatellales</taxon>
        <taxon>Oculatellaceae</taxon>
        <taxon>Pegethrix</taxon>
    </lineage>
</organism>
<dbReference type="Gene3D" id="3.30.200.20">
    <property type="entry name" value="Phosphorylase Kinase, domain 1"/>
    <property type="match status" value="1"/>
</dbReference>
<comment type="catalytic activity">
    <reaction evidence="8">
        <text>L-seryl-[protein] + ATP = O-phospho-L-seryl-[protein] + ADP + H(+)</text>
        <dbReference type="Rhea" id="RHEA:17989"/>
        <dbReference type="Rhea" id="RHEA-COMP:9863"/>
        <dbReference type="Rhea" id="RHEA-COMP:11604"/>
        <dbReference type="ChEBI" id="CHEBI:15378"/>
        <dbReference type="ChEBI" id="CHEBI:29999"/>
        <dbReference type="ChEBI" id="CHEBI:30616"/>
        <dbReference type="ChEBI" id="CHEBI:83421"/>
        <dbReference type="ChEBI" id="CHEBI:456216"/>
        <dbReference type="EC" id="2.7.11.1"/>
    </reaction>
</comment>
<dbReference type="PANTHER" id="PTHR24363">
    <property type="entry name" value="SERINE/THREONINE PROTEIN KINASE"/>
    <property type="match status" value="1"/>
</dbReference>
<evidence type="ECO:0000313" key="11">
    <source>
        <dbReference type="EMBL" id="MBW4467518.1"/>
    </source>
</evidence>
<dbReference type="EMBL" id="JAHHHV010000077">
    <property type="protein sequence ID" value="MBW4467518.1"/>
    <property type="molecule type" value="Genomic_DNA"/>
</dbReference>
<evidence type="ECO:0000313" key="12">
    <source>
        <dbReference type="Proteomes" id="UP000707356"/>
    </source>
</evidence>
<feature type="domain" description="Protein kinase" evidence="10">
    <location>
        <begin position="47"/>
        <end position="344"/>
    </location>
</feature>
<protein>
    <recommendedName>
        <fullName evidence="1">non-specific serine/threonine protein kinase</fullName>
        <ecNumber evidence="1">2.7.11.1</ecNumber>
    </recommendedName>
</protein>
<reference evidence="11" key="2">
    <citation type="journal article" date="2022" name="Microbiol. Resour. Announc.">
        <title>Metagenome Sequencing to Explore Phylogenomics of Terrestrial Cyanobacteria.</title>
        <authorList>
            <person name="Ward R.D."/>
            <person name="Stajich J.E."/>
            <person name="Johansen J.R."/>
            <person name="Huntemann M."/>
            <person name="Clum A."/>
            <person name="Foster B."/>
            <person name="Foster B."/>
            <person name="Roux S."/>
            <person name="Palaniappan K."/>
            <person name="Varghese N."/>
            <person name="Mukherjee S."/>
            <person name="Reddy T.B.K."/>
            <person name="Daum C."/>
            <person name="Copeland A."/>
            <person name="Chen I.A."/>
            <person name="Ivanova N.N."/>
            <person name="Kyrpides N.C."/>
            <person name="Shapiro N."/>
            <person name="Eloe-Fadrosh E.A."/>
            <person name="Pietrasiak N."/>
        </authorList>
    </citation>
    <scope>NUCLEOTIDE SEQUENCE</scope>
    <source>
        <strain evidence="11">GSE-TBD4-15B</strain>
    </source>
</reference>
<proteinExistence type="predicted"/>
<dbReference type="InterPro" id="IPR000719">
    <property type="entry name" value="Prot_kinase_dom"/>
</dbReference>
<feature type="region of interest" description="Disordered" evidence="9">
    <location>
        <begin position="224"/>
        <end position="265"/>
    </location>
</feature>
<name>A0A951U667_9CYAN</name>
<evidence type="ECO:0000259" key="10">
    <source>
        <dbReference type="PROSITE" id="PS50011"/>
    </source>
</evidence>
<evidence type="ECO:0000256" key="1">
    <source>
        <dbReference type="ARBA" id="ARBA00012513"/>
    </source>
</evidence>
<feature type="region of interest" description="Disordered" evidence="9">
    <location>
        <begin position="374"/>
        <end position="397"/>
    </location>
</feature>
<comment type="catalytic activity">
    <reaction evidence="7">
        <text>L-threonyl-[protein] + ATP = O-phospho-L-threonyl-[protein] + ADP + H(+)</text>
        <dbReference type="Rhea" id="RHEA:46608"/>
        <dbReference type="Rhea" id="RHEA-COMP:11060"/>
        <dbReference type="Rhea" id="RHEA-COMP:11605"/>
        <dbReference type="ChEBI" id="CHEBI:15378"/>
        <dbReference type="ChEBI" id="CHEBI:30013"/>
        <dbReference type="ChEBI" id="CHEBI:30616"/>
        <dbReference type="ChEBI" id="CHEBI:61977"/>
        <dbReference type="ChEBI" id="CHEBI:456216"/>
        <dbReference type="EC" id="2.7.11.1"/>
    </reaction>
</comment>
<evidence type="ECO:0000256" key="8">
    <source>
        <dbReference type="ARBA" id="ARBA00048679"/>
    </source>
</evidence>
<dbReference type="GO" id="GO:0005524">
    <property type="term" value="F:ATP binding"/>
    <property type="evidence" value="ECO:0007669"/>
    <property type="project" value="UniProtKB-KW"/>
</dbReference>
<dbReference type="Proteomes" id="UP000707356">
    <property type="component" value="Unassembled WGS sequence"/>
</dbReference>
<keyword evidence="4" id="KW-0547">Nucleotide-binding</keyword>